<keyword evidence="2 5" id="KW-0378">Hydrolase</keyword>
<dbReference type="PROSITE" id="PS50008">
    <property type="entry name" value="PIPLC_Y_DOMAIN"/>
    <property type="match status" value="1"/>
</dbReference>
<dbReference type="PRINTS" id="PR00390">
    <property type="entry name" value="PHPHLIPASEC"/>
</dbReference>
<feature type="non-terminal residue" evidence="8">
    <location>
        <position position="913"/>
    </location>
</feature>
<dbReference type="Pfam" id="PF00387">
    <property type="entry name" value="PI-PLC-Y"/>
    <property type="match status" value="1"/>
</dbReference>
<name>A0A812RYU8_9DINO</name>
<dbReference type="GO" id="GO:0004435">
    <property type="term" value="F:phosphatidylinositol-4,5-bisphosphate phospholipase C activity"/>
    <property type="evidence" value="ECO:0007669"/>
    <property type="project" value="UniProtKB-EC"/>
</dbReference>
<dbReference type="InterPro" id="IPR001192">
    <property type="entry name" value="PI-PLC_fam"/>
</dbReference>
<keyword evidence="9" id="KW-1185">Reference proteome</keyword>
<dbReference type="AlphaFoldDB" id="A0A812RYU8"/>
<gene>
    <name evidence="8" type="primary">Plcl2</name>
    <name evidence="8" type="ORF">SNEC2469_LOCUS12709</name>
</gene>
<evidence type="ECO:0000256" key="5">
    <source>
        <dbReference type="RuleBase" id="RU361133"/>
    </source>
</evidence>
<organism evidence="8 9">
    <name type="scientific">Symbiodinium necroappetens</name>
    <dbReference type="NCBI Taxonomy" id="1628268"/>
    <lineage>
        <taxon>Eukaryota</taxon>
        <taxon>Sar</taxon>
        <taxon>Alveolata</taxon>
        <taxon>Dinophyceae</taxon>
        <taxon>Suessiales</taxon>
        <taxon>Symbiodiniaceae</taxon>
        <taxon>Symbiodinium</taxon>
    </lineage>
</organism>
<dbReference type="SUPFAM" id="SSF51695">
    <property type="entry name" value="PLC-like phosphodiesterases"/>
    <property type="match status" value="1"/>
</dbReference>
<proteinExistence type="predicted"/>
<evidence type="ECO:0000256" key="4">
    <source>
        <dbReference type="ARBA" id="ARBA00023098"/>
    </source>
</evidence>
<sequence length="913" mass="98894">EGLACGVLDPDFADPLDGKLILERGFRYTLELECEDESLNFSRVVGSVRCEARDGLSGFGLVIMEVPIPGHGSPSQSQEIRILVFTSESDRDALASLLEDLRSDRRSFRRRGASLLACLPGASNCLAGCVKPLRKAPTLPHDISELSARLSRSGDALGKTRPDKEGCTANLEDFKAFAKQMFDRHANAATMRRSGSLGDLSSAFRQYSRRKETKESHFTTNTRASANTGTGGPTAKGTKDQLPPSEAANLLHRLLFQEDGPPAVDGQGTAGYALFPLAVTFESFWSILQPMLFTEQLLSDPKLHNRLGDGGSMSLEKWSWFLVQVQNEERAVVERAAAQLKDMEVPYVDDEGQLSIAGLSCSLCSPDNGALKPDLYLSHDDMTRPLTEYWIASAHHVLLELAPPNPEGPNPATATAEDKDKEGLGLQPVTNALRAGCRCISLALVEAASELQVVLQQKRVPLADVLELISSEGFQTAQYPLLLVLCLRQLPSSQSRGQVAEVLFDKLGDRLWRSGPEMPSPEAAKGHVVVVLAPACDMDPALEPPRPPMRKLQKGYSTRWQDAETSDEVVEAWQEAASRFAVWCGQVFDRKFAQQPPGGITVGFLPSDELCSLAEFKQQTMLEYHRQYLTLTFPLAPRDAPVNYNLAAAWSCGVQMAAMTVASGGTRGDGATLVQAGLFSLNGGCGYVLKPPYLRNCIRQEDSLEVAAPLPKPIYLEVRLLAARAVPGMDETPWPRGPVVFSASIWGAPSDCAKQDYQSIRASGAVLAWPNAAGLGFNIASPQVAILVMELFELDSSSGGYQRVAFFASPVHGLRQGLRWMPLRSHMGAVQATLHGPLSGILAHISLVEGGKRASLQRGSPLAASGVPQLKVALQSWLGSSWSSWVMHPLRVSASQWLPCKLKHSLLSGAAIT</sequence>
<keyword evidence="4 5" id="KW-0443">Lipid metabolism</keyword>
<dbReference type="EMBL" id="CAJNJA010020189">
    <property type="protein sequence ID" value="CAE7456353.1"/>
    <property type="molecule type" value="Genomic_DNA"/>
</dbReference>
<dbReference type="GO" id="GO:0051209">
    <property type="term" value="P:release of sequestered calcium ion into cytosol"/>
    <property type="evidence" value="ECO:0007669"/>
    <property type="project" value="TreeGrafter"/>
</dbReference>
<evidence type="ECO:0000313" key="9">
    <source>
        <dbReference type="Proteomes" id="UP000601435"/>
    </source>
</evidence>
<evidence type="ECO:0000313" key="8">
    <source>
        <dbReference type="EMBL" id="CAE7456353.1"/>
    </source>
</evidence>
<dbReference type="InterPro" id="IPR017946">
    <property type="entry name" value="PLC-like_Pdiesterase_TIM-brl"/>
</dbReference>
<dbReference type="Proteomes" id="UP000601435">
    <property type="component" value="Unassembled WGS sequence"/>
</dbReference>
<comment type="catalytic activity">
    <reaction evidence="5">
        <text>a 1,2-diacyl-sn-glycero-3-phospho-(1D-myo-inositol-4,5-bisphosphate) + H2O = 1D-myo-inositol 1,4,5-trisphosphate + a 1,2-diacyl-sn-glycerol + H(+)</text>
        <dbReference type="Rhea" id="RHEA:33179"/>
        <dbReference type="ChEBI" id="CHEBI:15377"/>
        <dbReference type="ChEBI" id="CHEBI:15378"/>
        <dbReference type="ChEBI" id="CHEBI:17815"/>
        <dbReference type="ChEBI" id="CHEBI:58456"/>
        <dbReference type="ChEBI" id="CHEBI:203600"/>
        <dbReference type="EC" id="3.1.4.11"/>
    </reaction>
</comment>
<dbReference type="PANTHER" id="PTHR10336">
    <property type="entry name" value="PHOSPHOINOSITIDE-SPECIFIC PHOSPHOLIPASE C FAMILY PROTEIN"/>
    <property type="match status" value="1"/>
</dbReference>
<keyword evidence="3 5" id="KW-0442">Lipid degradation</keyword>
<evidence type="ECO:0000256" key="3">
    <source>
        <dbReference type="ARBA" id="ARBA00022963"/>
    </source>
</evidence>
<dbReference type="InterPro" id="IPR001711">
    <property type="entry name" value="PLipase_C_Pinositol-sp_Y"/>
</dbReference>
<dbReference type="Gene3D" id="3.20.20.190">
    <property type="entry name" value="Phosphatidylinositol (PI) phosphodiesterase"/>
    <property type="match status" value="1"/>
</dbReference>
<evidence type="ECO:0000256" key="1">
    <source>
        <dbReference type="ARBA" id="ARBA00012368"/>
    </source>
</evidence>
<dbReference type="Pfam" id="PF00388">
    <property type="entry name" value="PI-PLC-X"/>
    <property type="match status" value="1"/>
</dbReference>
<dbReference type="InterPro" id="IPR000909">
    <property type="entry name" value="PLipase_C_PInositol-sp_X_dom"/>
</dbReference>
<accession>A0A812RYU8</accession>
<evidence type="ECO:0000256" key="2">
    <source>
        <dbReference type="ARBA" id="ARBA00022801"/>
    </source>
</evidence>
<dbReference type="GO" id="GO:0016042">
    <property type="term" value="P:lipid catabolic process"/>
    <property type="evidence" value="ECO:0007669"/>
    <property type="project" value="UniProtKB-KW"/>
</dbReference>
<feature type="domain" description="PI-PLC Y-box" evidence="7">
    <location>
        <begin position="621"/>
        <end position="695"/>
    </location>
</feature>
<evidence type="ECO:0000259" key="7">
    <source>
        <dbReference type="PROSITE" id="PS50008"/>
    </source>
</evidence>
<dbReference type="OrthoDB" id="269822at2759"/>
<reference evidence="8" key="1">
    <citation type="submission" date="2021-02" db="EMBL/GenBank/DDBJ databases">
        <authorList>
            <person name="Dougan E. K."/>
            <person name="Rhodes N."/>
            <person name="Thang M."/>
            <person name="Chan C."/>
        </authorList>
    </citation>
    <scope>NUCLEOTIDE SEQUENCE</scope>
</reference>
<dbReference type="PANTHER" id="PTHR10336:SF36">
    <property type="entry name" value="1-PHOSPHATIDYLINOSITOL 4,5-BISPHOSPHATE PHOSPHODIESTERASE BETA-4"/>
    <property type="match status" value="1"/>
</dbReference>
<protein>
    <recommendedName>
        <fullName evidence="1 5">Phosphoinositide phospholipase C</fullName>
        <ecNumber evidence="1 5">3.1.4.11</ecNumber>
    </recommendedName>
</protein>
<evidence type="ECO:0000256" key="6">
    <source>
        <dbReference type="SAM" id="MobiDB-lite"/>
    </source>
</evidence>
<dbReference type="SMART" id="SM00149">
    <property type="entry name" value="PLCYc"/>
    <property type="match status" value="1"/>
</dbReference>
<comment type="caution">
    <text evidence="8">The sequence shown here is derived from an EMBL/GenBank/DDBJ whole genome shotgun (WGS) entry which is preliminary data.</text>
</comment>
<feature type="compositionally biased region" description="Polar residues" evidence="6">
    <location>
        <begin position="218"/>
        <end position="227"/>
    </location>
</feature>
<dbReference type="SMART" id="SM00148">
    <property type="entry name" value="PLCXc"/>
    <property type="match status" value="1"/>
</dbReference>
<feature type="region of interest" description="Disordered" evidence="6">
    <location>
        <begin position="209"/>
        <end position="243"/>
    </location>
</feature>
<dbReference type="GO" id="GO:0048015">
    <property type="term" value="P:phosphatidylinositol-mediated signaling"/>
    <property type="evidence" value="ECO:0007669"/>
    <property type="project" value="TreeGrafter"/>
</dbReference>
<dbReference type="PROSITE" id="PS50007">
    <property type="entry name" value="PIPLC_X_DOMAIN"/>
    <property type="match status" value="1"/>
</dbReference>
<feature type="non-terminal residue" evidence="8">
    <location>
        <position position="1"/>
    </location>
</feature>
<dbReference type="EC" id="3.1.4.11" evidence="1 5"/>